<sequence>MKTAALAATLALAALSSSASAIDLAAPGETALKVTKLQMGIKGPAVAACPADAELNIWVFTNKEGTVPVYIAKAGGGVTGPHQVTTKKTANGTYMGTYFRDLTIHQPIDARYRASAPQHKQLSNWVPLKASCAFGLGG</sequence>
<protein>
    <recommendedName>
        <fullName evidence="4">LppP/LprE family lipoprotein</fullName>
    </recommendedName>
</protein>
<evidence type="ECO:0000313" key="3">
    <source>
        <dbReference type="Proteomes" id="UP000705379"/>
    </source>
</evidence>
<dbReference type="AlphaFoldDB" id="A0A944GQ07"/>
<accession>A0A944GQ07</accession>
<proteinExistence type="predicted"/>
<comment type="caution">
    <text evidence="2">The sequence shown here is derived from an EMBL/GenBank/DDBJ whole genome shotgun (WGS) entry which is preliminary data.</text>
</comment>
<gene>
    <name evidence="2" type="ORF">DYI23_02250</name>
</gene>
<dbReference type="Proteomes" id="UP000705379">
    <property type="component" value="Unassembled WGS sequence"/>
</dbReference>
<dbReference type="RefSeq" id="WP_213214717.1">
    <property type="nucleotide sequence ID" value="NZ_QTKU01000001.1"/>
</dbReference>
<evidence type="ECO:0008006" key="4">
    <source>
        <dbReference type="Google" id="ProtNLM"/>
    </source>
</evidence>
<reference evidence="2" key="2">
    <citation type="journal article" date="2021" name="Microorganisms">
        <title>Bacterial Dimethylsulfoniopropionate Biosynthesis in the East China Sea.</title>
        <authorList>
            <person name="Liu J."/>
            <person name="Zhang Y."/>
            <person name="Liu J."/>
            <person name="Zhong H."/>
            <person name="Williams B.T."/>
            <person name="Zheng Y."/>
            <person name="Curson A.R.J."/>
            <person name="Sun C."/>
            <person name="Sun H."/>
            <person name="Song D."/>
            <person name="Wagner Mackenzie B."/>
            <person name="Bermejo Martinez A."/>
            <person name="Todd J.D."/>
            <person name="Zhang X.H."/>
        </authorList>
    </citation>
    <scope>NUCLEOTIDE SEQUENCE</scope>
    <source>
        <strain evidence="2">AESS21</strain>
    </source>
</reference>
<name>A0A944GQ07_9HYPH</name>
<feature type="signal peptide" evidence="1">
    <location>
        <begin position="1"/>
        <end position="21"/>
    </location>
</feature>
<evidence type="ECO:0000256" key="1">
    <source>
        <dbReference type="SAM" id="SignalP"/>
    </source>
</evidence>
<dbReference type="EMBL" id="QTKU01000001">
    <property type="protein sequence ID" value="MBS8259028.1"/>
    <property type="molecule type" value="Genomic_DNA"/>
</dbReference>
<reference evidence="2" key="1">
    <citation type="submission" date="2018-08" db="EMBL/GenBank/DDBJ databases">
        <authorList>
            <person name="Jin W."/>
            <person name="Wang H."/>
            <person name="Yang Y."/>
            <person name="Li M."/>
            <person name="Liu J."/>
        </authorList>
    </citation>
    <scope>NUCLEOTIDE SEQUENCE</scope>
    <source>
        <strain evidence="2">AESS21</strain>
    </source>
</reference>
<feature type="chain" id="PRO_5037291555" description="LppP/LprE family lipoprotein" evidence="1">
    <location>
        <begin position="22"/>
        <end position="138"/>
    </location>
</feature>
<organism evidence="2 3">
    <name type="scientific">Roseibium polysiphoniae</name>
    <dbReference type="NCBI Taxonomy" id="2571221"/>
    <lineage>
        <taxon>Bacteria</taxon>
        <taxon>Pseudomonadati</taxon>
        <taxon>Pseudomonadota</taxon>
        <taxon>Alphaproteobacteria</taxon>
        <taxon>Hyphomicrobiales</taxon>
        <taxon>Stappiaceae</taxon>
        <taxon>Roseibium</taxon>
    </lineage>
</organism>
<evidence type="ECO:0000313" key="2">
    <source>
        <dbReference type="EMBL" id="MBS8259028.1"/>
    </source>
</evidence>
<keyword evidence="1" id="KW-0732">Signal</keyword>